<keyword evidence="2" id="KW-1185">Reference proteome</keyword>
<evidence type="ECO:0000313" key="1">
    <source>
        <dbReference type="EMBL" id="KAB2622484.1"/>
    </source>
</evidence>
<reference evidence="1 2" key="1">
    <citation type="submission" date="2019-09" db="EMBL/GenBank/DDBJ databases">
        <authorList>
            <person name="Ou C."/>
        </authorList>
    </citation>
    <scope>NUCLEOTIDE SEQUENCE [LARGE SCALE GENOMIC DNA]</scope>
    <source>
        <strain evidence="1">S2</strain>
        <tissue evidence="1">Leaf</tissue>
    </source>
</reference>
<dbReference type="EMBL" id="SMOL01000231">
    <property type="protein sequence ID" value="KAB2622484.1"/>
    <property type="molecule type" value="Genomic_DNA"/>
</dbReference>
<evidence type="ECO:0000313" key="2">
    <source>
        <dbReference type="Proteomes" id="UP000327157"/>
    </source>
</evidence>
<gene>
    <name evidence="1" type="ORF">D8674_024666</name>
</gene>
<comment type="caution">
    <text evidence="1">The sequence shown here is derived from an EMBL/GenBank/DDBJ whole genome shotgun (WGS) entry which is preliminary data.</text>
</comment>
<accession>A0A5N5HH28</accession>
<dbReference type="Proteomes" id="UP000327157">
    <property type="component" value="Chromosome 4"/>
</dbReference>
<reference evidence="1 2" key="3">
    <citation type="submission" date="2019-11" db="EMBL/GenBank/DDBJ databases">
        <title>A de novo genome assembly of a pear dwarfing rootstock.</title>
        <authorList>
            <person name="Wang F."/>
            <person name="Wang J."/>
            <person name="Li S."/>
            <person name="Zhang Y."/>
            <person name="Fang M."/>
            <person name="Ma L."/>
            <person name="Zhao Y."/>
            <person name="Jiang S."/>
        </authorList>
    </citation>
    <scope>NUCLEOTIDE SEQUENCE [LARGE SCALE GENOMIC DNA]</scope>
    <source>
        <strain evidence="1">S2</strain>
        <tissue evidence="1">Leaf</tissue>
    </source>
</reference>
<reference evidence="2" key="2">
    <citation type="submission" date="2019-10" db="EMBL/GenBank/DDBJ databases">
        <title>A de novo genome assembly of a pear dwarfing rootstock.</title>
        <authorList>
            <person name="Wang F."/>
            <person name="Wang J."/>
            <person name="Li S."/>
            <person name="Zhang Y."/>
            <person name="Fang M."/>
            <person name="Ma L."/>
            <person name="Zhao Y."/>
            <person name="Jiang S."/>
        </authorList>
    </citation>
    <scope>NUCLEOTIDE SEQUENCE [LARGE SCALE GENOMIC DNA]</scope>
</reference>
<proteinExistence type="predicted"/>
<name>A0A5N5HH28_9ROSA</name>
<protein>
    <submittedName>
        <fullName evidence="1">Uncharacterized protein</fullName>
    </submittedName>
</protein>
<sequence length="97" mass="10385">MLIVKTQNPATPPRIHPTSVLDPVCGSSSLLTSANDTTGQVAMATNSSIFAPESSQFRYFPTQSVYPNAFKFLLLKSAPRIATVKSGNGLVGVRVWC</sequence>
<dbReference type="AlphaFoldDB" id="A0A5N5HH28"/>
<organism evidence="1 2">
    <name type="scientific">Pyrus ussuriensis x Pyrus communis</name>
    <dbReference type="NCBI Taxonomy" id="2448454"/>
    <lineage>
        <taxon>Eukaryota</taxon>
        <taxon>Viridiplantae</taxon>
        <taxon>Streptophyta</taxon>
        <taxon>Embryophyta</taxon>
        <taxon>Tracheophyta</taxon>
        <taxon>Spermatophyta</taxon>
        <taxon>Magnoliopsida</taxon>
        <taxon>eudicotyledons</taxon>
        <taxon>Gunneridae</taxon>
        <taxon>Pentapetalae</taxon>
        <taxon>rosids</taxon>
        <taxon>fabids</taxon>
        <taxon>Rosales</taxon>
        <taxon>Rosaceae</taxon>
        <taxon>Amygdaloideae</taxon>
        <taxon>Maleae</taxon>
        <taxon>Pyrus</taxon>
    </lineage>
</organism>